<gene>
    <name evidence="1" type="ORF">FE257_010088</name>
</gene>
<evidence type="ECO:0000313" key="2">
    <source>
        <dbReference type="Proteomes" id="UP001194746"/>
    </source>
</evidence>
<accession>A0AAD4CJ85</accession>
<sequence>MPPLRITSVPIPRLFAPRVPRPSVSLTRALSSYSHLLRRPTTCLRITHPHPQSRTLHPNFQLTTRTLATTSTGYSQGDEIVEELQDLYETAKDEFEIATESTDGSTIYAASDRESARDALDQLLTVYSLYTTDIASTASANDPEPDDQSQVVETAFDPAAIPTEVREEVKRRVGQRVRELRNAIEVLEERAKAD</sequence>
<comment type="caution">
    <text evidence="1">The sequence shown here is derived from an EMBL/GenBank/DDBJ whole genome shotgun (WGS) entry which is preliminary data.</text>
</comment>
<name>A0AAD4CJ85_ASPNN</name>
<evidence type="ECO:0000313" key="1">
    <source>
        <dbReference type="EMBL" id="KAF9887510.1"/>
    </source>
</evidence>
<proteinExistence type="predicted"/>
<protein>
    <submittedName>
        <fullName evidence="1">Uncharacterized protein</fullName>
    </submittedName>
</protein>
<dbReference type="Proteomes" id="UP001194746">
    <property type="component" value="Unassembled WGS sequence"/>
</dbReference>
<dbReference type="EMBL" id="VCAU01000060">
    <property type="protein sequence ID" value="KAF9887510.1"/>
    <property type="molecule type" value="Genomic_DNA"/>
</dbReference>
<keyword evidence="2" id="KW-1185">Reference proteome</keyword>
<reference evidence="1" key="1">
    <citation type="journal article" date="2019" name="Beilstein J. Org. Chem.">
        <title>Nanangenines: drimane sesquiterpenoids as the dominant metabolite cohort of a novel Australian fungus, Aspergillus nanangensis.</title>
        <authorList>
            <person name="Lacey H.J."/>
            <person name="Gilchrist C.L.M."/>
            <person name="Crombie A."/>
            <person name="Kalaitzis J.A."/>
            <person name="Vuong D."/>
            <person name="Rutledge P.J."/>
            <person name="Turner P."/>
            <person name="Pitt J.I."/>
            <person name="Lacey E."/>
            <person name="Chooi Y.H."/>
            <person name="Piggott A.M."/>
        </authorList>
    </citation>
    <scope>NUCLEOTIDE SEQUENCE</scope>
    <source>
        <strain evidence="1">MST-FP2251</strain>
    </source>
</reference>
<reference evidence="1" key="2">
    <citation type="submission" date="2020-02" db="EMBL/GenBank/DDBJ databases">
        <authorList>
            <person name="Gilchrist C.L.M."/>
            <person name="Chooi Y.-H."/>
        </authorList>
    </citation>
    <scope>NUCLEOTIDE SEQUENCE</scope>
    <source>
        <strain evidence="1">MST-FP2251</strain>
    </source>
</reference>
<dbReference type="AlphaFoldDB" id="A0AAD4CJ85"/>
<organism evidence="1 2">
    <name type="scientific">Aspergillus nanangensis</name>
    <dbReference type="NCBI Taxonomy" id="2582783"/>
    <lineage>
        <taxon>Eukaryota</taxon>
        <taxon>Fungi</taxon>
        <taxon>Dikarya</taxon>
        <taxon>Ascomycota</taxon>
        <taxon>Pezizomycotina</taxon>
        <taxon>Eurotiomycetes</taxon>
        <taxon>Eurotiomycetidae</taxon>
        <taxon>Eurotiales</taxon>
        <taxon>Aspergillaceae</taxon>
        <taxon>Aspergillus</taxon>
        <taxon>Aspergillus subgen. Circumdati</taxon>
    </lineage>
</organism>